<dbReference type="InterPro" id="IPR000792">
    <property type="entry name" value="Tscrpt_reg_LuxR_C"/>
</dbReference>
<evidence type="ECO:0000256" key="2">
    <source>
        <dbReference type="ARBA" id="ARBA00023015"/>
    </source>
</evidence>
<reference evidence="8 9" key="1">
    <citation type="submission" date="2017-06" db="EMBL/GenBank/DDBJ databases">
        <authorList>
            <person name="Kim H.J."/>
            <person name="Triplett B.A."/>
        </authorList>
    </citation>
    <scope>NUCLEOTIDE SEQUENCE [LARGE SCALE GENOMIC DNA]</scope>
    <source>
        <strain evidence="8 9">CGMCC 4.5593</strain>
    </source>
</reference>
<dbReference type="PRINTS" id="PR00038">
    <property type="entry name" value="HTHLUXR"/>
</dbReference>
<dbReference type="OrthoDB" id="9808843at2"/>
<dbReference type="PROSITE" id="PS00622">
    <property type="entry name" value="HTH_LUXR_1"/>
    <property type="match status" value="1"/>
</dbReference>
<dbReference type="SMART" id="SM00448">
    <property type="entry name" value="REC"/>
    <property type="match status" value="1"/>
</dbReference>
<dbReference type="GO" id="GO:0000160">
    <property type="term" value="P:phosphorelay signal transduction system"/>
    <property type="evidence" value="ECO:0007669"/>
    <property type="project" value="InterPro"/>
</dbReference>
<dbReference type="AlphaFoldDB" id="A0A239NIZ2"/>
<keyword evidence="2" id="KW-0805">Transcription regulation</keyword>
<dbReference type="EMBL" id="FZPH01000009">
    <property type="protein sequence ID" value="SNT54897.1"/>
    <property type="molecule type" value="Genomic_DNA"/>
</dbReference>
<dbReference type="InterPro" id="IPR016032">
    <property type="entry name" value="Sig_transdc_resp-reg_C-effctor"/>
</dbReference>
<dbReference type="InterPro" id="IPR001789">
    <property type="entry name" value="Sig_transdc_resp-reg_receiver"/>
</dbReference>
<dbReference type="PANTHER" id="PTHR43214">
    <property type="entry name" value="TWO-COMPONENT RESPONSE REGULATOR"/>
    <property type="match status" value="1"/>
</dbReference>
<dbReference type="PROSITE" id="PS50110">
    <property type="entry name" value="RESPONSE_REGULATORY"/>
    <property type="match status" value="1"/>
</dbReference>
<evidence type="ECO:0000259" key="6">
    <source>
        <dbReference type="PROSITE" id="PS50043"/>
    </source>
</evidence>
<feature type="domain" description="HTH luxR-type" evidence="6">
    <location>
        <begin position="145"/>
        <end position="210"/>
    </location>
</feature>
<feature type="domain" description="Response regulatory" evidence="7">
    <location>
        <begin position="4"/>
        <end position="120"/>
    </location>
</feature>
<dbReference type="GO" id="GO:0006355">
    <property type="term" value="P:regulation of DNA-templated transcription"/>
    <property type="evidence" value="ECO:0007669"/>
    <property type="project" value="InterPro"/>
</dbReference>
<organism evidence="8 9">
    <name type="scientific">Asanoa hainanensis</name>
    <dbReference type="NCBI Taxonomy" id="560556"/>
    <lineage>
        <taxon>Bacteria</taxon>
        <taxon>Bacillati</taxon>
        <taxon>Actinomycetota</taxon>
        <taxon>Actinomycetes</taxon>
        <taxon>Micromonosporales</taxon>
        <taxon>Micromonosporaceae</taxon>
        <taxon>Asanoa</taxon>
    </lineage>
</organism>
<accession>A0A239NIZ2</accession>
<dbReference type="SUPFAM" id="SSF52172">
    <property type="entry name" value="CheY-like"/>
    <property type="match status" value="1"/>
</dbReference>
<evidence type="ECO:0000256" key="3">
    <source>
        <dbReference type="ARBA" id="ARBA00023125"/>
    </source>
</evidence>
<dbReference type="SUPFAM" id="SSF46894">
    <property type="entry name" value="C-terminal effector domain of the bipartite response regulators"/>
    <property type="match status" value="1"/>
</dbReference>
<evidence type="ECO:0000256" key="1">
    <source>
        <dbReference type="ARBA" id="ARBA00022553"/>
    </source>
</evidence>
<keyword evidence="9" id="KW-1185">Reference proteome</keyword>
<dbReference type="InterPro" id="IPR039420">
    <property type="entry name" value="WalR-like"/>
</dbReference>
<proteinExistence type="predicted"/>
<dbReference type="GO" id="GO:0003677">
    <property type="term" value="F:DNA binding"/>
    <property type="evidence" value="ECO:0007669"/>
    <property type="project" value="UniProtKB-KW"/>
</dbReference>
<dbReference type="Pfam" id="PF00072">
    <property type="entry name" value="Response_reg"/>
    <property type="match status" value="1"/>
</dbReference>
<dbReference type="SMART" id="SM00421">
    <property type="entry name" value="HTH_LUXR"/>
    <property type="match status" value="1"/>
</dbReference>
<keyword evidence="1 5" id="KW-0597">Phosphoprotein</keyword>
<dbReference type="InterPro" id="IPR058245">
    <property type="entry name" value="NreC/VraR/RcsB-like_REC"/>
</dbReference>
<dbReference type="Proteomes" id="UP000198362">
    <property type="component" value="Unassembled WGS sequence"/>
</dbReference>
<dbReference type="CDD" id="cd06170">
    <property type="entry name" value="LuxR_C_like"/>
    <property type="match status" value="1"/>
</dbReference>
<protein>
    <submittedName>
        <fullName evidence="8">DNA-binding response regulator, NarL/FixJ family, contains REC and HTH domains</fullName>
    </submittedName>
</protein>
<dbReference type="PROSITE" id="PS50043">
    <property type="entry name" value="HTH_LUXR_2"/>
    <property type="match status" value="1"/>
</dbReference>
<evidence type="ECO:0000256" key="5">
    <source>
        <dbReference type="PROSITE-ProRule" id="PRU00169"/>
    </source>
</evidence>
<keyword evidence="4" id="KW-0804">Transcription</keyword>
<dbReference type="Pfam" id="PF00196">
    <property type="entry name" value="GerE"/>
    <property type="match status" value="1"/>
</dbReference>
<feature type="modified residue" description="4-aspartylphosphate" evidence="5">
    <location>
        <position position="55"/>
    </location>
</feature>
<dbReference type="Gene3D" id="3.40.50.2300">
    <property type="match status" value="1"/>
</dbReference>
<dbReference type="RefSeq" id="WP_089251935.1">
    <property type="nucleotide sequence ID" value="NZ_FZPH01000009.1"/>
</dbReference>
<keyword evidence="3 8" id="KW-0238">DNA-binding</keyword>
<dbReference type="CDD" id="cd17535">
    <property type="entry name" value="REC_NarL-like"/>
    <property type="match status" value="1"/>
</dbReference>
<evidence type="ECO:0000256" key="4">
    <source>
        <dbReference type="ARBA" id="ARBA00023163"/>
    </source>
</evidence>
<name>A0A239NIZ2_9ACTN</name>
<sequence>MSVRVLLVDDQALFREALAMLLGVHPDIEVVGEAGDGARALAAVTTTRPDVVLMDLRMPVLDGVAATRRLRAEHPGVQVIALTTFDDDEDVFAALRAGALGYLLKDVSSERLVEAVLAAARGESVLQPSVAAKLVARIAAEPAAPAPLSVSLSERELEVVRLLAGGRSNREIAAALFLAEGTVKNHVTNVLGKLDARDRTQAALRARELGLL</sequence>
<evidence type="ECO:0000259" key="7">
    <source>
        <dbReference type="PROSITE" id="PS50110"/>
    </source>
</evidence>
<dbReference type="InterPro" id="IPR011006">
    <property type="entry name" value="CheY-like_superfamily"/>
</dbReference>
<dbReference type="PANTHER" id="PTHR43214:SF24">
    <property type="entry name" value="TRANSCRIPTIONAL REGULATORY PROTEIN NARL-RELATED"/>
    <property type="match status" value="1"/>
</dbReference>
<evidence type="ECO:0000313" key="9">
    <source>
        <dbReference type="Proteomes" id="UP000198362"/>
    </source>
</evidence>
<evidence type="ECO:0000313" key="8">
    <source>
        <dbReference type="EMBL" id="SNT54897.1"/>
    </source>
</evidence>
<gene>
    <name evidence="8" type="ORF">SAMN05421812_109140</name>
</gene>